<sequence>MPYQHVAAPTKRYIANQPSTTMPREASPFMKGIYIKDGEIRSDFGHTNYPVPGNTKTNKLNGTVMRLEQFYQEDATSDLLCMTTTAMYKYNISTTTWDCISQGVEVDDAEAAWDAQSDVTSTADATIKLRDSKSAKHVIAAAFGTGIVSSEDDVQNADISAATNTHVAFWIRSDTTIASDVLRLRFSEQATGGIGASYADFTVPALTADTWTHVIILGTDKVAGSGTWPTDFNAIASVALVAQSDPGAITVYLDDIRTANGFTGDEDNRFSTTIMNDTFVLTNGIDQPFKVSNTLAVTELATTLNVGTITKSEIVLTLKDHLVLLHNTENGSAAPLRATWTNIGAVEDWVAGTSGFQDMVDEESHVVAAMSIGENAAVIYKERSVVLMQWVGGGTPFRFTPMLNGTGAVSKEGVVDLGGQHAIFGPDIVYTYSGGFEINILDDDIRQAMYDGYDSTYEKRVMVTYIEEDDELQIWLPSATSNNPKDVWCYNMVKKVWYRKERTMNAVGFFQRQNSLTIGDLTGTIGEQTWRIGDSLTKAGSPITLVGDSSGEVFQLDKTTSNNDGVAITSDYETPDFTLPTGKDFLDKFMRVSQLVVEAKGNAVTTYYSTDGGNSWSNAVAHTLDSIYKIYQFDFDVVCRRIRFRFYNDTVDSSFQLRYYGFEWKARSRRR</sequence>
<reference evidence="1" key="1">
    <citation type="journal article" date="2015" name="Nature">
        <title>Complex archaea that bridge the gap between prokaryotes and eukaryotes.</title>
        <authorList>
            <person name="Spang A."/>
            <person name="Saw J.H."/>
            <person name="Jorgensen S.L."/>
            <person name="Zaremba-Niedzwiedzka K."/>
            <person name="Martijn J."/>
            <person name="Lind A.E."/>
            <person name="van Eijk R."/>
            <person name="Schleper C."/>
            <person name="Guy L."/>
            <person name="Ettema T.J."/>
        </authorList>
    </citation>
    <scope>NUCLEOTIDE SEQUENCE</scope>
</reference>
<proteinExistence type="predicted"/>
<evidence type="ECO:0000313" key="1">
    <source>
        <dbReference type="EMBL" id="KKM95748.1"/>
    </source>
</evidence>
<organism evidence="1">
    <name type="scientific">marine sediment metagenome</name>
    <dbReference type="NCBI Taxonomy" id="412755"/>
    <lineage>
        <taxon>unclassified sequences</taxon>
        <taxon>metagenomes</taxon>
        <taxon>ecological metagenomes</taxon>
    </lineage>
</organism>
<gene>
    <name evidence="1" type="ORF">LCGC14_1185050</name>
</gene>
<dbReference type="EMBL" id="LAZR01005967">
    <property type="protein sequence ID" value="KKM95748.1"/>
    <property type="molecule type" value="Genomic_DNA"/>
</dbReference>
<protein>
    <submittedName>
        <fullName evidence="1">Uncharacterized protein</fullName>
    </submittedName>
</protein>
<accession>A0A0F9LQS2</accession>
<comment type="caution">
    <text evidence="1">The sequence shown here is derived from an EMBL/GenBank/DDBJ whole genome shotgun (WGS) entry which is preliminary data.</text>
</comment>
<dbReference type="AlphaFoldDB" id="A0A0F9LQS2"/>
<name>A0A0F9LQS2_9ZZZZ</name>